<feature type="domain" description="Ig-like" evidence="5">
    <location>
        <begin position="630"/>
        <end position="713"/>
    </location>
</feature>
<proteinExistence type="predicted"/>
<evidence type="ECO:0000256" key="4">
    <source>
        <dbReference type="SAM" id="Phobius"/>
    </source>
</evidence>
<dbReference type="Proteomes" id="UP000694523">
    <property type="component" value="Unplaced"/>
</dbReference>
<feature type="domain" description="Ig-like" evidence="5">
    <location>
        <begin position="720"/>
        <end position="787"/>
    </location>
</feature>
<dbReference type="PANTHER" id="PTHR11481">
    <property type="entry name" value="IMMUNOGLOBULIN FC RECEPTOR"/>
    <property type="match status" value="1"/>
</dbReference>
<dbReference type="GO" id="GO:0007166">
    <property type="term" value="P:cell surface receptor signaling pathway"/>
    <property type="evidence" value="ECO:0007669"/>
    <property type="project" value="TreeGrafter"/>
</dbReference>
<dbReference type="PANTHER" id="PTHR11481:SF64">
    <property type="entry name" value="FC RECEPTOR-LIKE PROTEIN 4"/>
    <property type="match status" value="1"/>
</dbReference>
<dbReference type="GO" id="GO:0004888">
    <property type="term" value="F:transmembrane signaling receptor activity"/>
    <property type="evidence" value="ECO:0007669"/>
    <property type="project" value="TreeGrafter"/>
</dbReference>
<feature type="domain" description="Ig-like" evidence="5">
    <location>
        <begin position="534"/>
        <end position="615"/>
    </location>
</feature>
<dbReference type="Pfam" id="PF00047">
    <property type="entry name" value="ig"/>
    <property type="match status" value="1"/>
</dbReference>
<keyword evidence="4" id="KW-0812">Transmembrane</keyword>
<feature type="domain" description="Ig-like" evidence="5">
    <location>
        <begin position="259"/>
        <end position="340"/>
    </location>
</feature>
<keyword evidence="3" id="KW-0393">Immunoglobulin domain</keyword>
<dbReference type="GO" id="GO:0009897">
    <property type="term" value="C:external side of plasma membrane"/>
    <property type="evidence" value="ECO:0007669"/>
    <property type="project" value="TreeGrafter"/>
</dbReference>
<dbReference type="SUPFAM" id="SSF48726">
    <property type="entry name" value="Immunoglobulin"/>
    <property type="match status" value="8"/>
</dbReference>
<reference evidence="6" key="1">
    <citation type="submission" date="2025-08" db="UniProtKB">
        <authorList>
            <consortium name="Ensembl"/>
        </authorList>
    </citation>
    <scope>IDENTIFICATION</scope>
</reference>
<evidence type="ECO:0000256" key="2">
    <source>
        <dbReference type="ARBA" id="ARBA00023157"/>
    </source>
</evidence>
<feature type="domain" description="Ig-like" evidence="5">
    <location>
        <begin position="77"/>
        <end position="163"/>
    </location>
</feature>
<feature type="transmembrane region" description="Helical" evidence="4">
    <location>
        <begin position="814"/>
        <end position="839"/>
    </location>
</feature>
<dbReference type="SMART" id="SM00408">
    <property type="entry name" value="IGc2"/>
    <property type="match status" value="8"/>
</dbReference>
<feature type="domain" description="Ig-like" evidence="5">
    <location>
        <begin position="1"/>
        <end position="72"/>
    </location>
</feature>
<dbReference type="Gene3D" id="2.60.40.10">
    <property type="entry name" value="Immunoglobulins"/>
    <property type="match status" value="9"/>
</dbReference>
<dbReference type="InterPro" id="IPR003598">
    <property type="entry name" value="Ig_sub2"/>
</dbReference>
<protein>
    <recommendedName>
        <fullName evidence="5">Ig-like domain-containing protein</fullName>
    </recommendedName>
</protein>
<keyword evidence="4" id="KW-0472">Membrane</keyword>
<feature type="domain" description="Ig-like" evidence="5">
    <location>
        <begin position="357"/>
        <end position="439"/>
    </location>
</feature>
<keyword evidence="7" id="KW-1185">Reference proteome</keyword>
<evidence type="ECO:0000259" key="5">
    <source>
        <dbReference type="PROSITE" id="PS50835"/>
    </source>
</evidence>
<dbReference type="InterPro" id="IPR050488">
    <property type="entry name" value="Ig_Fc_receptor"/>
</dbReference>
<evidence type="ECO:0000313" key="6">
    <source>
        <dbReference type="Ensembl" id="ENSNMLP00000019223.1"/>
    </source>
</evidence>
<dbReference type="CDD" id="cd00096">
    <property type="entry name" value="Ig"/>
    <property type="match status" value="3"/>
</dbReference>
<keyword evidence="4" id="KW-1133">Transmembrane helix</keyword>
<dbReference type="InterPro" id="IPR007110">
    <property type="entry name" value="Ig-like_dom"/>
</dbReference>
<dbReference type="Pfam" id="PF13927">
    <property type="entry name" value="Ig_3"/>
    <property type="match status" value="2"/>
</dbReference>
<evidence type="ECO:0000256" key="1">
    <source>
        <dbReference type="ARBA" id="ARBA00022729"/>
    </source>
</evidence>
<dbReference type="AlphaFoldDB" id="A0A8C6TBT6"/>
<evidence type="ECO:0000313" key="7">
    <source>
        <dbReference type="Proteomes" id="UP000694523"/>
    </source>
</evidence>
<feature type="domain" description="Ig-like" evidence="5">
    <location>
        <begin position="171"/>
        <end position="250"/>
    </location>
</feature>
<feature type="domain" description="Ig-like" evidence="5">
    <location>
        <begin position="447"/>
        <end position="527"/>
    </location>
</feature>
<dbReference type="PROSITE" id="PS50835">
    <property type="entry name" value="IG_LIKE"/>
    <property type="match status" value="9"/>
</dbReference>
<sequence length="875" mass="97951">MYVGETVNFTCAVHVSSGWTYKWYRNNVGISHTGSTLSIRLGRDNAGKYTCKAIKADGIETHSSEKKTQAVDDVPEPSVKLVTPWADVFVNEVVTLSCEVASTGWSFSWLKNGQTLSADGDLLMTGANLNIIALRSHTGAYSCKANHKDRPVHSEPSQPLDVKVYENIPKPTLSQIDPSYDPMYVGETVHFACSVNVSSGWKFKLFKDEREITSSDSSISVQLRPSDGGKYSCKGTRGGQTTTDHSDKISLTVLEIPIPQLKALTPWLDVFPYETVKMGCGATSTPSDWIYEWYKEEQAVSRTSNSVSSDGATLTINSAASSDRGQYKCKATLKSRQVITSYSAGLTVNVYDQKPRPILIQDPDYSILFPQEPLSLQCHINISNGWEFVWYKNNEKLTFNQNKYEVTPDTAHSGSYTCEATRGKDPKFTSDLSQAKNVEIRKDAPEPVLAQVPAVDKVYVGEQLMLKCNLDVSRDWEYHWYKDEQIIFSNVSSITVNATHPHSEVYKCEAKRRKTRFETKSQPKVIAISAIPTPSVKGVTPWLDVFPGETVSLSCGMKTEASDWLYKWSKDGQPIKYEESVKSDREGTSLTIISSVSHAGEYSCMAEHRERAVFSDYSSGIRLQVYDTKPRVTLVQDPEVKVFHTQDSVFFSCGVNVSSGWEYSWYRNDQMLASGPNFTISPLFTSHSGEYKCRAKRGREVAVFHTDHSWSVTLNVNERPSASILLLTGWSEVFSTDSLTLECEAKDTDDGDWRFKWFKGGEEIAQNMSKHLVTPQNDPEQSEYTCQGVRTGRPSYTTSSEPLKTKNLLLKRRVLLSISGCLVFGICAVFLGCILLRVFRKPVIDQDKPEEADLFLTMAQLEKVRKLNIGVVLRL</sequence>
<accession>A0A8C6TBT6</accession>
<dbReference type="GO" id="GO:0006955">
    <property type="term" value="P:immune response"/>
    <property type="evidence" value="ECO:0007669"/>
    <property type="project" value="TreeGrafter"/>
</dbReference>
<dbReference type="Pfam" id="PF13895">
    <property type="entry name" value="Ig_2"/>
    <property type="match status" value="5"/>
</dbReference>
<dbReference type="Ensembl" id="ENSNMLT00000021599.1">
    <property type="protein sequence ID" value="ENSNMLP00000019223.1"/>
    <property type="gene ID" value="ENSNMLG00000012605.1"/>
</dbReference>
<keyword evidence="2" id="KW-1015">Disulfide bond</keyword>
<reference evidence="6" key="2">
    <citation type="submission" date="2025-09" db="UniProtKB">
        <authorList>
            <consortium name="Ensembl"/>
        </authorList>
    </citation>
    <scope>IDENTIFICATION</scope>
</reference>
<keyword evidence="1" id="KW-0732">Signal</keyword>
<dbReference type="InterPro" id="IPR013151">
    <property type="entry name" value="Immunoglobulin_dom"/>
</dbReference>
<dbReference type="SMART" id="SM00409">
    <property type="entry name" value="IG"/>
    <property type="match status" value="9"/>
</dbReference>
<organism evidence="6 7">
    <name type="scientific">Neogobius melanostomus</name>
    <name type="common">round goby</name>
    <dbReference type="NCBI Taxonomy" id="47308"/>
    <lineage>
        <taxon>Eukaryota</taxon>
        <taxon>Metazoa</taxon>
        <taxon>Chordata</taxon>
        <taxon>Craniata</taxon>
        <taxon>Vertebrata</taxon>
        <taxon>Euteleostomi</taxon>
        <taxon>Actinopterygii</taxon>
        <taxon>Neopterygii</taxon>
        <taxon>Teleostei</taxon>
        <taxon>Neoteleostei</taxon>
        <taxon>Acanthomorphata</taxon>
        <taxon>Gobiaria</taxon>
        <taxon>Gobiiformes</taxon>
        <taxon>Gobioidei</taxon>
        <taxon>Gobiidae</taxon>
        <taxon>Benthophilinae</taxon>
        <taxon>Neogobiini</taxon>
        <taxon>Neogobius</taxon>
    </lineage>
</organism>
<name>A0A8C6TBT6_9GOBI</name>
<dbReference type="InterPro" id="IPR013783">
    <property type="entry name" value="Ig-like_fold"/>
</dbReference>
<dbReference type="InterPro" id="IPR036179">
    <property type="entry name" value="Ig-like_dom_sf"/>
</dbReference>
<dbReference type="InterPro" id="IPR003599">
    <property type="entry name" value="Ig_sub"/>
</dbReference>
<evidence type="ECO:0000256" key="3">
    <source>
        <dbReference type="ARBA" id="ARBA00023319"/>
    </source>
</evidence>